<keyword evidence="1" id="KW-0285">Flavoprotein</keyword>
<name>A0A941EJG2_9ACTN</name>
<dbReference type="GO" id="GO:0008726">
    <property type="term" value="F:alkanesulfonate monooxygenase activity"/>
    <property type="evidence" value="ECO:0007669"/>
    <property type="project" value="TreeGrafter"/>
</dbReference>
<dbReference type="Gene3D" id="3.20.20.30">
    <property type="entry name" value="Luciferase-like domain"/>
    <property type="match status" value="1"/>
</dbReference>
<dbReference type="EMBL" id="JAGSOG010000004">
    <property type="protein sequence ID" value="MBR7831953.1"/>
    <property type="molecule type" value="Genomic_DNA"/>
</dbReference>
<dbReference type="InterPro" id="IPR050172">
    <property type="entry name" value="SsuD_RutA_monooxygenase"/>
</dbReference>
<feature type="domain" description="Luciferase-like" evidence="5">
    <location>
        <begin position="18"/>
        <end position="311"/>
    </location>
</feature>
<protein>
    <submittedName>
        <fullName evidence="6">LLM class flavin-dependent oxidoreductase</fullName>
    </submittedName>
</protein>
<evidence type="ECO:0000256" key="4">
    <source>
        <dbReference type="ARBA" id="ARBA00023033"/>
    </source>
</evidence>
<dbReference type="PANTHER" id="PTHR42847">
    <property type="entry name" value="ALKANESULFONATE MONOOXYGENASE"/>
    <property type="match status" value="1"/>
</dbReference>
<dbReference type="InterPro" id="IPR011251">
    <property type="entry name" value="Luciferase-like_dom"/>
</dbReference>
<keyword evidence="2" id="KW-0288">FMN</keyword>
<keyword evidence="3" id="KW-0560">Oxidoreductase</keyword>
<dbReference type="SUPFAM" id="SSF51679">
    <property type="entry name" value="Bacterial luciferase-like"/>
    <property type="match status" value="1"/>
</dbReference>
<evidence type="ECO:0000256" key="2">
    <source>
        <dbReference type="ARBA" id="ARBA00022643"/>
    </source>
</evidence>
<accession>A0A941EJG2</accession>
<evidence type="ECO:0000259" key="5">
    <source>
        <dbReference type="Pfam" id="PF00296"/>
    </source>
</evidence>
<dbReference type="Proteomes" id="UP000675781">
    <property type="component" value="Unassembled WGS sequence"/>
</dbReference>
<evidence type="ECO:0000313" key="7">
    <source>
        <dbReference type="Proteomes" id="UP000675781"/>
    </source>
</evidence>
<gene>
    <name evidence="6" type="ORF">KDL01_01695</name>
</gene>
<sequence>MNDLVASGVTLYSICRSSVGHDEQQHLRRLREIAGWVEDAGYRGALIYSDNTSIDPLMAAHAAIANTDSFVPLVAIQPIDLSPFALARAVSSLAHLYGRRIDINFVSGGFSRDLAAQGDTASHDARYGRLTEYATVVRELLTGGMVNFAGEYYNFRRARLSAPVPPDLFPTSYVSGSSPACLRAGEELGVTQLSFPLPPQEHVGPDAPKSRFGRGISVGIIAREDSAEAWRIAHQRFPADPEGATRMKLLISAGTSSWQPQLASVSLPDQAPGQTYWLVPFRYHHTFCPYLVGDYDEVAQALTTYLNGGIRTFVLDIPTEPEDLWSARIAIERAVAAMDAAGSRPHATAGMDDNT</sequence>
<dbReference type="AlphaFoldDB" id="A0A941EJG2"/>
<dbReference type="InterPro" id="IPR036661">
    <property type="entry name" value="Luciferase-like_sf"/>
</dbReference>
<organism evidence="6 7">
    <name type="scientific">Actinospica durhamensis</name>
    <dbReference type="NCBI Taxonomy" id="1508375"/>
    <lineage>
        <taxon>Bacteria</taxon>
        <taxon>Bacillati</taxon>
        <taxon>Actinomycetota</taxon>
        <taxon>Actinomycetes</taxon>
        <taxon>Catenulisporales</taxon>
        <taxon>Actinospicaceae</taxon>
        <taxon>Actinospica</taxon>
    </lineage>
</organism>
<comment type="caution">
    <text evidence="6">The sequence shown here is derived from an EMBL/GenBank/DDBJ whole genome shotgun (WGS) entry which is preliminary data.</text>
</comment>
<proteinExistence type="predicted"/>
<evidence type="ECO:0000256" key="1">
    <source>
        <dbReference type="ARBA" id="ARBA00022630"/>
    </source>
</evidence>
<keyword evidence="7" id="KW-1185">Reference proteome</keyword>
<keyword evidence="4" id="KW-0503">Monooxygenase</keyword>
<evidence type="ECO:0000313" key="6">
    <source>
        <dbReference type="EMBL" id="MBR7831953.1"/>
    </source>
</evidence>
<dbReference type="PANTHER" id="PTHR42847:SF4">
    <property type="entry name" value="ALKANESULFONATE MONOOXYGENASE-RELATED"/>
    <property type="match status" value="1"/>
</dbReference>
<evidence type="ECO:0000256" key="3">
    <source>
        <dbReference type="ARBA" id="ARBA00023002"/>
    </source>
</evidence>
<reference evidence="6" key="1">
    <citation type="submission" date="2021-04" db="EMBL/GenBank/DDBJ databases">
        <title>Genome based classification of Actinospica acidithermotolerans sp. nov., an actinobacterium isolated from an Indonesian hot spring.</title>
        <authorList>
            <person name="Kusuma A.B."/>
            <person name="Putra K.E."/>
            <person name="Nafisah S."/>
            <person name="Loh J."/>
            <person name="Nouioui I."/>
            <person name="Goodfellow M."/>
        </authorList>
    </citation>
    <scope>NUCLEOTIDE SEQUENCE</scope>
    <source>
        <strain evidence="6">CSCA 57</strain>
    </source>
</reference>
<dbReference type="GO" id="GO:0046306">
    <property type="term" value="P:alkanesulfonate catabolic process"/>
    <property type="evidence" value="ECO:0007669"/>
    <property type="project" value="TreeGrafter"/>
</dbReference>
<dbReference type="Pfam" id="PF00296">
    <property type="entry name" value="Bac_luciferase"/>
    <property type="match status" value="1"/>
</dbReference>